<dbReference type="Pfam" id="PF01757">
    <property type="entry name" value="Acyl_transf_3"/>
    <property type="match status" value="1"/>
</dbReference>
<feature type="domain" description="Acyltransferase 3" evidence="2">
    <location>
        <begin position="19"/>
        <end position="314"/>
    </location>
</feature>
<evidence type="ECO:0000313" key="4">
    <source>
        <dbReference type="Proteomes" id="UP000049127"/>
    </source>
</evidence>
<dbReference type="EMBL" id="CEKZ01000003">
    <property type="protein sequence ID" value="CEQ03889.1"/>
    <property type="molecule type" value="Genomic_DNA"/>
</dbReference>
<feature type="transmembrane region" description="Helical" evidence="1">
    <location>
        <begin position="86"/>
        <end position="104"/>
    </location>
</feature>
<keyword evidence="1" id="KW-0472">Membrane</keyword>
<feature type="transmembrane region" description="Helical" evidence="1">
    <location>
        <begin position="190"/>
        <end position="210"/>
    </location>
</feature>
<evidence type="ECO:0000313" key="3">
    <source>
        <dbReference type="EMBL" id="CEQ03889.1"/>
    </source>
</evidence>
<reference evidence="3 4" key="1">
    <citation type="submission" date="2015-01" db="EMBL/GenBank/DDBJ databases">
        <authorList>
            <person name="Aslett A.Martin."/>
            <person name="De Silva Nishadi"/>
        </authorList>
    </citation>
    <scope>NUCLEOTIDE SEQUENCE [LARGE SCALE GENOMIC DNA]</scope>
    <source>
        <strain evidence="3 4">R28058</strain>
    </source>
</reference>
<dbReference type="GO" id="GO:0016747">
    <property type="term" value="F:acyltransferase activity, transferring groups other than amino-acyl groups"/>
    <property type="evidence" value="ECO:0007669"/>
    <property type="project" value="InterPro"/>
</dbReference>
<sequence length="351" mass="41640">MKKRGYILKGYTYEYKRNYLIDNLKVILIFLVVLGHTIEYYINQNYILRGIYVYIYIFHMPLFIYISGYLSKKNLKSVNGIIKKLILPYLFFNTMWYLCVYLVTGENMFSIFYPGWTLWYLISLFFWRVSVIYITKIKFIIPISFIVGLLIGLDKTGENFLSLSRTIVFLPFFLMGYYTKEKFLKNISSINKGIGIIIIGIFLLISMYIAKEQIVNYKFLYNSHGYSSNNLSIYNGILFRFILYILSIILSIGVIILTPSRKVFYSKFGKNTMNVYLFHIYLVAIVLGIVPKWNISFLHNLIVITSPFFIMFLLSQNFVKIVYNYIFIPINYIFDLILRIIKNIYFKIIKI</sequence>
<feature type="transmembrane region" description="Helical" evidence="1">
    <location>
        <begin position="321"/>
        <end position="341"/>
    </location>
</feature>
<keyword evidence="3" id="KW-0012">Acyltransferase</keyword>
<accession>A0A0C7QD62</accession>
<keyword evidence="3" id="KW-0808">Transferase</keyword>
<feature type="transmembrane region" description="Helical" evidence="1">
    <location>
        <begin position="159"/>
        <end position="178"/>
    </location>
</feature>
<gene>
    <name evidence="3" type="ORF">R28058_16221</name>
</gene>
<dbReference type="RefSeq" id="WP_081009982.1">
    <property type="nucleotide sequence ID" value="NZ_CP124270.1"/>
</dbReference>
<feature type="transmembrane region" description="Helical" evidence="1">
    <location>
        <begin position="47"/>
        <end position="66"/>
    </location>
</feature>
<organism evidence="3 4">
    <name type="scientific">Paraclostridium sordellii</name>
    <name type="common">Clostridium sordellii</name>
    <dbReference type="NCBI Taxonomy" id="1505"/>
    <lineage>
        <taxon>Bacteria</taxon>
        <taxon>Bacillati</taxon>
        <taxon>Bacillota</taxon>
        <taxon>Clostridia</taxon>
        <taxon>Peptostreptococcales</taxon>
        <taxon>Peptostreptococcaceae</taxon>
        <taxon>Paraclostridium</taxon>
    </lineage>
</organism>
<dbReference type="Proteomes" id="UP000049127">
    <property type="component" value="Unassembled WGS sequence"/>
</dbReference>
<feature type="transmembrane region" description="Helical" evidence="1">
    <location>
        <begin position="237"/>
        <end position="259"/>
    </location>
</feature>
<dbReference type="PANTHER" id="PTHR37312">
    <property type="entry name" value="MEMBRANE-BOUND ACYLTRANSFERASE YKRP-RELATED"/>
    <property type="match status" value="1"/>
</dbReference>
<dbReference type="InterPro" id="IPR002656">
    <property type="entry name" value="Acyl_transf_3_dom"/>
</dbReference>
<dbReference type="AlphaFoldDB" id="A0A0C7QD62"/>
<keyword evidence="1" id="KW-0812">Transmembrane</keyword>
<dbReference type="PANTHER" id="PTHR37312:SF1">
    <property type="entry name" value="MEMBRANE-BOUND ACYLTRANSFERASE YKRP-RELATED"/>
    <property type="match status" value="1"/>
</dbReference>
<name>A0A0C7QD62_PARSO</name>
<feature type="transmembrane region" description="Helical" evidence="1">
    <location>
        <begin position="20"/>
        <end position="41"/>
    </location>
</feature>
<dbReference type="InterPro" id="IPR052734">
    <property type="entry name" value="Nod_factor_acetyltransferase"/>
</dbReference>
<keyword evidence="1" id="KW-1133">Transmembrane helix</keyword>
<feature type="transmembrane region" description="Helical" evidence="1">
    <location>
        <begin position="296"/>
        <end position="314"/>
    </location>
</feature>
<feature type="transmembrane region" description="Helical" evidence="1">
    <location>
        <begin position="137"/>
        <end position="153"/>
    </location>
</feature>
<evidence type="ECO:0000256" key="1">
    <source>
        <dbReference type="SAM" id="Phobius"/>
    </source>
</evidence>
<protein>
    <submittedName>
        <fullName evidence="3">Acyltransferase</fullName>
    </submittedName>
</protein>
<feature type="transmembrane region" description="Helical" evidence="1">
    <location>
        <begin position="271"/>
        <end position="290"/>
    </location>
</feature>
<proteinExistence type="predicted"/>
<dbReference type="OrthoDB" id="6623990at2"/>
<evidence type="ECO:0000259" key="2">
    <source>
        <dbReference type="Pfam" id="PF01757"/>
    </source>
</evidence>